<feature type="transmembrane region" description="Helical" evidence="5">
    <location>
        <begin position="6"/>
        <end position="27"/>
    </location>
</feature>
<feature type="domain" description="Sodium/calcium exchanger membrane region" evidence="6">
    <location>
        <begin position="6"/>
        <end position="144"/>
    </location>
</feature>
<evidence type="ECO:0000256" key="1">
    <source>
        <dbReference type="ARBA" id="ARBA00004141"/>
    </source>
</evidence>
<feature type="transmembrane region" description="Helical" evidence="5">
    <location>
        <begin position="199"/>
        <end position="222"/>
    </location>
</feature>
<dbReference type="Proteomes" id="UP000034127">
    <property type="component" value="Unassembled WGS sequence"/>
</dbReference>
<sequence>MLVIKLIFYVLSFFVIWYCSGIIINAINRFTHQLKLSSFAVSFFILGILTSIPEFSVGINSIINQTPDVFVGNLLGASLVLFILVIPLLAVLGNGVKMVHQLSSDNLIFSLLVIAAPVFLIADNVLTRTESVFLILLYALLFYFIEKKKGLLTSTKMTKTTRKYIIEHILEMILASTVIFITSRFIVIQTIEFSEFFSVSPFLVSIIILSVGTNLPELSLAVRSVVSGKKEVALGDYLGSAAANTLLFGIFTLLNGQRISIASYSFKTMVMFLLGLGLFYYFSRSKQEISRREGKILLLVYLLFIVVEIILQ</sequence>
<feature type="transmembrane region" description="Helical" evidence="5">
    <location>
        <begin position="234"/>
        <end position="255"/>
    </location>
</feature>
<keyword evidence="3 5" id="KW-1133">Transmembrane helix</keyword>
<gene>
    <name evidence="7" type="ORF">UR63_C0034G0016</name>
</gene>
<organism evidence="7 8">
    <name type="scientific">Candidatus Roizmanbacteria bacterium GW2011_GWC2_35_12</name>
    <dbReference type="NCBI Taxonomy" id="1618485"/>
    <lineage>
        <taxon>Bacteria</taxon>
        <taxon>Candidatus Roizmaniibacteriota</taxon>
    </lineage>
</organism>
<name>A0A0G0BAH9_9BACT</name>
<feature type="domain" description="Sodium/calcium exchanger membrane region" evidence="6">
    <location>
        <begin position="172"/>
        <end position="307"/>
    </location>
</feature>
<dbReference type="GO" id="GO:0006874">
    <property type="term" value="P:intracellular calcium ion homeostasis"/>
    <property type="evidence" value="ECO:0007669"/>
    <property type="project" value="TreeGrafter"/>
</dbReference>
<dbReference type="GO" id="GO:0008273">
    <property type="term" value="F:calcium, potassium:sodium antiporter activity"/>
    <property type="evidence" value="ECO:0007669"/>
    <property type="project" value="TreeGrafter"/>
</dbReference>
<feature type="transmembrane region" description="Helical" evidence="5">
    <location>
        <begin position="39"/>
        <end position="63"/>
    </location>
</feature>
<evidence type="ECO:0000256" key="3">
    <source>
        <dbReference type="ARBA" id="ARBA00022989"/>
    </source>
</evidence>
<comment type="caution">
    <text evidence="7">The sequence shown here is derived from an EMBL/GenBank/DDBJ whole genome shotgun (WGS) entry which is preliminary data.</text>
</comment>
<feature type="transmembrane region" description="Helical" evidence="5">
    <location>
        <begin position="294"/>
        <end position="311"/>
    </location>
</feature>
<evidence type="ECO:0000256" key="4">
    <source>
        <dbReference type="ARBA" id="ARBA00023136"/>
    </source>
</evidence>
<dbReference type="PANTHER" id="PTHR10846:SF8">
    <property type="entry name" value="INNER MEMBRANE PROTEIN YRBG"/>
    <property type="match status" value="1"/>
</dbReference>
<dbReference type="InterPro" id="IPR004481">
    <property type="entry name" value="K/Na/Ca-exchanger"/>
</dbReference>
<evidence type="ECO:0000313" key="8">
    <source>
        <dbReference type="Proteomes" id="UP000034127"/>
    </source>
</evidence>
<feature type="transmembrane region" description="Helical" evidence="5">
    <location>
        <begin position="69"/>
        <end position="92"/>
    </location>
</feature>
<evidence type="ECO:0000256" key="2">
    <source>
        <dbReference type="ARBA" id="ARBA00022692"/>
    </source>
</evidence>
<proteinExistence type="predicted"/>
<comment type="subcellular location">
    <subcellularLocation>
        <location evidence="1">Membrane</location>
        <topology evidence="1">Multi-pass membrane protein</topology>
    </subcellularLocation>
</comment>
<evidence type="ECO:0000259" key="6">
    <source>
        <dbReference type="Pfam" id="PF01699"/>
    </source>
</evidence>
<evidence type="ECO:0000256" key="5">
    <source>
        <dbReference type="SAM" id="Phobius"/>
    </source>
</evidence>
<feature type="transmembrane region" description="Helical" evidence="5">
    <location>
        <begin position="128"/>
        <end position="145"/>
    </location>
</feature>
<dbReference type="PANTHER" id="PTHR10846">
    <property type="entry name" value="SODIUM/POTASSIUM/CALCIUM EXCHANGER"/>
    <property type="match status" value="1"/>
</dbReference>
<dbReference type="EMBL" id="LBPX01000034">
    <property type="protein sequence ID" value="KKP66359.1"/>
    <property type="molecule type" value="Genomic_DNA"/>
</dbReference>
<reference evidence="7 8" key="1">
    <citation type="journal article" date="2015" name="Nature">
        <title>rRNA introns, odd ribosomes, and small enigmatic genomes across a large radiation of phyla.</title>
        <authorList>
            <person name="Brown C.T."/>
            <person name="Hug L.A."/>
            <person name="Thomas B.C."/>
            <person name="Sharon I."/>
            <person name="Castelle C.J."/>
            <person name="Singh A."/>
            <person name="Wilkins M.J."/>
            <person name="Williams K.H."/>
            <person name="Banfield J.F."/>
        </authorList>
    </citation>
    <scope>NUCLEOTIDE SEQUENCE [LARGE SCALE GENOMIC DNA]</scope>
</reference>
<feature type="transmembrane region" description="Helical" evidence="5">
    <location>
        <begin position="165"/>
        <end position="187"/>
    </location>
</feature>
<dbReference type="GO" id="GO:0005262">
    <property type="term" value="F:calcium channel activity"/>
    <property type="evidence" value="ECO:0007669"/>
    <property type="project" value="TreeGrafter"/>
</dbReference>
<feature type="transmembrane region" description="Helical" evidence="5">
    <location>
        <begin position="261"/>
        <end position="282"/>
    </location>
</feature>
<dbReference type="InterPro" id="IPR044880">
    <property type="entry name" value="NCX_ion-bd_dom_sf"/>
</dbReference>
<keyword evidence="2 5" id="KW-0812">Transmembrane</keyword>
<keyword evidence="4 5" id="KW-0472">Membrane</keyword>
<protein>
    <submittedName>
        <fullName evidence="7">Na+/Ca+ antiporter, CaCA family</fullName>
    </submittedName>
</protein>
<feature type="transmembrane region" description="Helical" evidence="5">
    <location>
        <begin position="104"/>
        <end position="122"/>
    </location>
</feature>
<dbReference type="Gene3D" id="1.20.1420.30">
    <property type="entry name" value="NCX, central ion-binding region"/>
    <property type="match status" value="1"/>
</dbReference>
<dbReference type="GO" id="GO:0005886">
    <property type="term" value="C:plasma membrane"/>
    <property type="evidence" value="ECO:0007669"/>
    <property type="project" value="TreeGrafter"/>
</dbReference>
<evidence type="ECO:0000313" key="7">
    <source>
        <dbReference type="EMBL" id="KKP66359.1"/>
    </source>
</evidence>
<dbReference type="AlphaFoldDB" id="A0A0G0BAH9"/>
<accession>A0A0G0BAH9</accession>
<dbReference type="InterPro" id="IPR004837">
    <property type="entry name" value="NaCa_Exmemb"/>
</dbReference>
<dbReference type="Pfam" id="PF01699">
    <property type="entry name" value="Na_Ca_ex"/>
    <property type="match status" value="2"/>
</dbReference>